<accession>A0A0N8R6K7</accession>
<comment type="caution">
    <text evidence="2">The sequence shown here is derived from an EMBL/GenBank/DDBJ whole genome shotgun (WGS) entry which is preliminary data.</text>
</comment>
<proteinExistence type="predicted"/>
<name>A0A0N8R6K7_PSESX</name>
<sequence length="153" mass="15403">MRITSEIDMTIINTSTLNSYSSSLTIAVKTTDAEAAKATAASTTATEKTGDQAATEGGKAGAAAGGGSVGGSSQSSLDSTIEKLKQQIKEAQKQLAQQQAQLAAAQSGKGTPEEKAMKAIAIQAQISATSANLQTLQGSLLQLQTEGGVKTTA</sequence>
<gene>
    <name evidence="2" type="ORF">ALO79_200241</name>
</gene>
<organism evidence="2 3">
    <name type="scientific">Pseudomonas syringae pv. castaneae</name>
    <dbReference type="NCBI Taxonomy" id="264450"/>
    <lineage>
        <taxon>Bacteria</taxon>
        <taxon>Pseudomonadati</taxon>
        <taxon>Pseudomonadota</taxon>
        <taxon>Gammaproteobacteria</taxon>
        <taxon>Pseudomonadales</taxon>
        <taxon>Pseudomonadaceae</taxon>
        <taxon>Pseudomonas</taxon>
        <taxon>Pseudomonas syringae</taxon>
    </lineage>
</organism>
<protein>
    <submittedName>
        <fullName evidence="2">Uncharacterized protein</fullName>
    </submittedName>
</protein>
<feature type="compositionally biased region" description="Low complexity" evidence="1">
    <location>
        <begin position="39"/>
        <end position="57"/>
    </location>
</feature>
<dbReference type="EMBL" id="LJQD01000119">
    <property type="protein sequence ID" value="KPW98262.1"/>
    <property type="molecule type" value="Genomic_DNA"/>
</dbReference>
<feature type="compositionally biased region" description="Gly residues" evidence="1">
    <location>
        <begin position="58"/>
        <end position="70"/>
    </location>
</feature>
<evidence type="ECO:0000256" key="1">
    <source>
        <dbReference type="SAM" id="MobiDB-lite"/>
    </source>
</evidence>
<evidence type="ECO:0000313" key="3">
    <source>
        <dbReference type="Proteomes" id="UP000050381"/>
    </source>
</evidence>
<dbReference type="Proteomes" id="UP000050381">
    <property type="component" value="Unassembled WGS sequence"/>
</dbReference>
<dbReference type="AlphaFoldDB" id="A0A0N8R6K7"/>
<feature type="region of interest" description="Disordered" evidence="1">
    <location>
        <begin position="39"/>
        <end position="81"/>
    </location>
</feature>
<reference evidence="2 3" key="1">
    <citation type="submission" date="2015-09" db="EMBL/GenBank/DDBJ databases">
        <title>Genome announcement of multiple Pseudomonas syringae strains.</title>
        <authorList>
            <person name="Thakur S."/>
            <person name="Wang P.W."/>
            <person name="Gong Y."/>
            <person name="Weir B.S."/>
            <person name="Guttman D.S."/>
        </authorList>
    </citation>
    <scope>NUCLEOTIDE SEQUENCE [LARGE SCALE GENOMIC DNA]</scope>
    <source>
        <strain evidence="2 3">ICMP9419</strain>
    </source>
</reference>
<dbReference type="PATRIC" id="fig|264450.4.peg.2804"/>
<evidence type="ECO:0000313" key="2">
    <source>
        <dbReference type="EMBL" id="KPW98262.1"/>
    </source>
</evidence>